<name>A0A4Y7TIQ0_COPMI</name>
<dbReference type="EMBL" id="QPFP01000012">
    <property type="protein sequence ID" value="TEB33359.1"/>
    <property type="molecule type" value="Genomic_DNA"/>
</dbReference>
<dbReference type="OrthoDB" id="3253876at2759"/>
<proteinExistence type="predicted"/>
<feature type="compositionally biased region" description="Low complexity" evidence="1">
    <location>
        <begin position="147"/>
        <end position="164"/>
    </location>
</feature>
<organism evidence="2 3">
    <name type="scientific">Coprinellus micaceus</name>
    <name type="common">Glistening ink-cap mushroom</name>
    <name type="synonym">Coprinus micaceus</name>
    <dbReference type="NCBI Taxonomy" id="71717"/>
    <lineage>
        <taxon>Eukaryota</taxon>
        <taxon>Fungi</taxon>
        <taxon>Dikarya</taxon>
        <taxon>Basidiomycota</taxon>
        <taxon>Agaricomycotina</taxon>
        <taxon>Agaricomycetes</taxon>
        <taxon>Agaricomycetidae</taxon>
        <taxon>Agaricales</taxon>
        <taxon>Agaricineae</taxon>
        <taxon>Psathyrellaceae</taxon>
        <taxon>Coprinellus</taxon>
    </lineage>
</organism>
<evidence type="ECO:0000313" key="2">
    <source>
        <dbReference type="EMBL" id="TEB33359.1"/>
    </source>
</evidence>
<reference evidence="2 3" key="1">
    <citation type="journal article" date="2019" name="Nat. Ecol. Evol.">
        <title>Megaphylogeny resolves global patterns of mushroom evolution.</title>
        <authorList>
            <person name="Varga T."/>
            <person name="Krizsan K."/>
            <person name="Foldi C."/>
            <person name="Dima B."/>
            <person name="Sanchez-Garcia M."/>
            <person name="Sanchez-Ramirez S."/>
            <person name="Szollosi G.J."/>
            <person name="Szarkandi J.G."/>
            <person name="Papp V."/>
            <person name="Albert L."/>
            <person name="Andreopoulos W."/>
            <person name="Angelini C."/>
            <person name="Antonin V."/>
            <person name="Barry K.W."/>
            <person name="Bougher N.L."/>
            <person name="Buchanan P."/>
            <person name="Buyck B."/>
            <person name="Bense V."/>
            <person name="Catcheside P."/>
            <person name="Chovatia M."/>
            <person name="Cooper J."/>
            <person name="Damon W."/>
            <person name="Desjardin D."/>
            <person name="Finy P."/>
            <person name="Geml J."/>
            <person name="Haridas S."/>
            <person name="Hughes K."/>
            <person name="Justo A."/>
            <person name="Karasinski D."/>
            <person name="Kautmanova I."/>
            <person name="Kiss B."/>
            <person name="Kocsube S."/>
            <person name="Kotiranta H."/>
            <person name="LaButti K.M."/>
            <person name="Lechner B.E."/>
            <person name="Liimatainen K."/>
            <person name="Lipzen A."/>
            <person name="Lukacs Z."/>
            <person name="Mihaltcheva S."/>
            <person name="Morgado L.N."/>
            <person name="Niskanen T."/>
            <person name="Noordeloos M.E."/>
            <person name="Ohm R.A."/>
            <person name="Ortiz-Santana B."/>
            <person name="Ovrebo C."/>
            <person name="Racz N."/>
            <person name="Riley R."/>
            <person name="Savchenko A."/>
            <person name="Shiryaev A."/>
            <person name="Soop K."/>
            <person name="Spirin V."/>
            <person name="Szebenyi C."/>
            <person name="Tomsovsky M."/>
            <person name="Tulloss R.E."/>
            <person name="Uehling J."/>
            <person name="Grigoriev I.V."/>
            <person name="Vagvolgyi C."/>
            <person name="Papp T."/>
            <person name="Martin F.M."/>
            <person name="Miettinen O."/>
            <person name="Hibbett D.S."/>
            <person name="Nagy L.G."/>
        </authorList>
    </citation>
    <scope>NUCLEOTIDE SEQUENCE [LARGE SCALE GENOMIC DNA]</scope>
    <source>
        <strain evidence="2 3">FP101781</strain>
    </source>
</reference>
<feature type="compositionally biased region" description="Polar residues" evidence="1">
    <location>
        <begin position="1"/>
        <end position="23"/>
    </location>
</feature>
<keyword evidence="3" id="KW-1185">Reference proteome</keyword>
<feature type="compositionally biased region" description="Polar residues" evidence="1">
    <location>
        <begin position="71"/>
        <end position="98"/>
    </location>
</feature>
<feature type="compositionally biased region" description="Polar residues" evidence="1">
    <location>
        <begin position="165"/>
        <end position="175"/>
    </location>
</feature>
<dbReference type="Proteomes" id="UP000298030">
    <property type="component" value="Unassembled WGS sequence"/>
</dbReference>
<feature type="region of interest" description="Disordered" evidence="1">
    <location>
        <begin position="1"/>
        <end position="185"/>
    </location>
</feature>
<dbReference type="STRING" id="71717.A0A4Y7TIQ0"/>
<comment type="caution">
    <text evidence="2">The sequence shown here is derived from an EMBL/GenBank/DDBJ whole genome shotgun (WGS) entry which is preliminary data.</text>
</comment>
<sequence>MNNPFVNSNDPTSAANRYPSLSSPPIDPNAQYSQWPNNGGGYGQQQSQPSYSPYPQQQQQPGYTMNAPQYAPSSPSGFQPTSSFGQQMAASMSGSSYGYLTGQPTGLPQQQPQSLGPAQAQISNNPGYVAQFDPYGPLSQWDGTSGQNQQQQQQYQQQQQPQQQHPTTSAATGVSPTGDPHPRDYLRSNKAQIEAWNGPTWNQFFTTFDTLGAAWNARKITAGTQAEQLKAQLPFAGYYQQQYQAEIARIQQLQKEADEQSDSVTASKFQLQEVFQSYRQSSDRAGKQMVREATNAAMNNLPPWPPANV</sequence>
<gene>
    <name evidence="2" type="ORF">FA13DRAFT_1627018</name>
</gene>
<accession>A0A4Y7TIQ0</accession>
<feature type="compositionally biased region" description="Low complexity" evidence="1">
    <location>
        <begin position="100"/>
        <end position="121"/>
    </location>
</feature>
<evidence type="ECO:0000256" key="1">
    <source>
        <dbReference type="SAM" id="MobiDB-lite"/>
    </source>
</evidence>
<dbReference type="AlphaFoldDB" id="A0A4Y7TIQ0"/>
<evidence type="ECO:0000313" key="3">
    <source>
        <dbReference type="Proteomes" id="UP000298030"/>
    </source>
</evidence>
<protein>
    <submittedName>
        <fullName evidence="2">Uncharacterized protein</fullName>
    </submittedName>
</protein>
<feature type="compositionally biased region" description="Low complexity" evidence="1">
    <location>
        <begin position="44"/>
        <end position="63"/>
    </location>
</feature>